<reference evidence="1 2" key="1">
    <citation type="journal article" date="2014" name="Agronomy (Basel)">
        <title>A Draft Genome Sequence for Ensete ventricosum, the Drought-Tolerant Tree Against Hunger.</title>
        <authorList>
            <person name="Harrison J."/>
            <person name="Moore K.A."/>
            <person name="Paszkiewicz K."/>
            <person name="Jones T."/>
            <person name="Grant M."/>
            <person name="Ambacheew D."/>
            <person name="Muzemil S."/>
            <person name="Studholme D.J."/>
        </authorList>
    </citation>
    <scope>NUCLEOTIDE SEQUENCE [LARGE SCALE GENOMIC DNA]</scope>
</reference>
<dbReference type="AlphaFoldDB" id="A0A426XZG0"/>
<proteinExistence type="predicted"/>
<dbReference type="PANTHER" id="PTHR37381:SF1">
    <property type="entry name" value="PENTATRICOPEPTIDE REPEAT (PPR) SUPERFAMILY PROTEIN"/>
    <property type="match status" value="1"/>
</dbReference>
<protein>
    <submittedName>
        <fullName evidence="1">Uncharacterized protein</fullName>
    </submittedName>
</protein>
<dbReference type="Proteomes" id="UP000287651">
    <property type="component" value="Unassembled WGS sequence"/>
</dbReference>
<sequence length="191" mass="21355">MGPFKLSARSPGFSPGEPMCLTNHTNGKVAQLLRAPAKNGNSFILNPYILFPSLAVLASGDAMSAIIDPSLPRLVSVAAVASVALGTTVNRIILPEMRKFWFFIDDILQLPQRMVDLVAFKQRLLSQYDVLQARIKELRQAAENEVCLDYDHLLTTQLSLTFQIFFLKVWMLARMCQLENKIVAVGEPSYR</sequence>
<evidence type="ECO:0000313" key="1">
    <source>
        <dbReference type="EMBL" id="RRT44928.1"/>
    </source>
</evidence>
<evidence type="ECO:0000313" key="2">
    <source>
        <dbReference type="Proteomes" id="UP000287651"/>
    </source>
</evidence>
<dbReference type="EMBL" id="AMZH03016154">
    <property type="protein sequence ID" value="RRT44928.1"/>
    <property type="molecule type" value="Genomic_DNA"/>
</dbReference>
<gene>
    <name evidence="1" type="ORF">B296_00033991</name>
</gene>
<accession>A0A426XZG0</accession>
<name>A0A426XZG0_ENSVE</name>
<comment type="caution">
    <text evidence="1">The sequence shown here is derived from an EMBL/GenBank/DDBJ whole genome shotgun (WGS) entry which is preliminary data.</text>
</comment>
<dbReference type="PANTHER" id="PTHR37381">
    <property type="entry name" value="PENTATRICOPEPTIDE REPEAT (PPR) SUPERFAMILY PROTEIN"/>
    <property type="match status" value="1"/>
</dbReference>
<organism evidence="1 2">
    <name type="scientific">Ensete ventricosum</name>
    <name type="common">Abyssinian banana</name>
    <name type="synonym">Musa ensete</name>
    <dbReference type="NCBI Taxonomy" id="4639"/>
    <lineage>
        <taxon>Eukaryota</taxon>
        <taxon>Viridiplantae</taxon>
        <taxon>Streptophyta</taxon>
        <taxon>Embryophyta</taxon>
        <taxon>Tracheophyta</taxon>
        <taxon>Spermatophyta</taxon>
        <taxon>Magnoliopsida</taxon>
        <taxon>Liliopsida</taxon>
        <taxon>Zingiberales</taxon>
        <taxon>Musaceae</taxon>
        <taxon>Ensete</taxon>
    </lineage>
</organism>